<dbReference type="GO" id="GO:0005666">
    <property type="term" value="C:RNA polymerase III complex"/>
    <property type="evidence" value="ECO:0007669"/>
    <property type="project" value="InterPro"/>
</dbReference>
<dbReference type="GeneID" id="66061505"/>
<keyword evidence="4" id="KW-0240">DNA-directed RNA polymerase</keyword>
<evidence type="ECO:0000256" key="6">
    <source>
        <dbReference type="ARBA" id="ARBA00023242"/>
    </source>
</evidence>
<dbReference type="RefSeq" id="XP_042994159.1">
    <property type="nucleotide sequence ID" value="XM_043138225.1"/>
</dbReference>
<dbReference type="InterPro" id="IPR038324">
    <property type="entry name" value="Rpb4/RPC9_sf"/>
</dbReference>
<proteinExistence type="inferred from homology"/>
<evidence type="ECO:0000313" key="10">
    <source>
        <dbReference type="Proteomes" id="UP000027002"/>
    </source>
</evidence>
<sequence>MKIIEAQSAVLSSYEVYRHLTDQRDSYKQKKRRGPPNFETVVRELLQYLRTEPSPMSQRPLTYTPDCISRLLEKLRPYELSKGEVVMILNLRPASVAALNTIIEDMPERFPDEEQEQMVNIVAEILGQFEVAEAEDGGDAPENGDVKMDEASAAP</sequence>
<dbReference type="EMBL" id="CP072753">
    <property type="protein sequence ID" value="QUC16486.1"/>
    <property type="molecule type" value="Genomic_DNA"/>
</dbReference>
<dbReference type="SUPFAM" id="SSF47819">
    <property type="entry name" value="HRDC-like"/>
    <property type="match status" value="1"/>
</dbReference>
<dbReference type="GO" id="GO:0006384">
    <property type="term" value="P:transcription initiation at RNA polymerase III promoter"/>
    <property type="evidence" value="ECO:0007669"/>
    <property type="project" value="InterPro"/>
</dbReference>
<accession>A0A8E5MDN5</accession>
<comment type="subcellular location">
    <subcellularLocation>
        <location evidence="1">Nucleus</location>
    </subcellularLocation>
</comment>
<dbReference type="PANTHER" id="PTHR15561:SF0">
    <property type="entry name" value="DNA-DIRECTED RNA POLYMERASE III SUBUNIT RPC9"/>
    <property type="match status" value="1"/>
</dbReference>
<evidence type="ECO:0000259" key="8">
    <source>
        <dbReference type="SMART" id="SM00657"/>
    </source>
</evidence>
<dbReference type="InterPro" id="IPR006590">
    <property type="entry name" value="RNA_pol_Rpb4/RPC9_core"/>
</dbReference>
<evidence type="ECO:0000256" key="7">
    <source>
        <dbReference type="SAM" id="MobiDB-lite"/>
    </source>
</evidence>
<dbReference type="AlphaFoldDB" id="A0A8E5MDN5"/>
<dbReference type="GO" id="GO:0000166">
    <property type="term" value="F:nucleotide binding"/>
    <property type="evidence" value="ECO:0007669"/>
    <property type="project" value="InterPro"/>
</dbReference>
<evidence type="ECO:0000256" key="4">
    <source>
        <dbReference type="ARBA" id="ARBA00022478"/>
    </source>
</evidence>
<organism evidence="9 10">
    <name type="scientific">Ustilaginoidea virens</name>
    <name type="common">Rice false smut fungus</name>
    <name type="synonym">Villosiclava virens</name>
    <dbReference type="NCBI Taxonomy" id="1159556"/>
    <lineage>
        <taxon>Eukaryota</taxon>
        <taxon>Fungi</taxon>
        <taxon>Dikarya</taxon>
        <taxon>Ascomycota</taxon>
        <taxon>Pezizomycotina</taxon>
        <taxon>Sordariomycetes</taxon>
        <taxon>Hypocreomycetidae</taxon>
        <taxon>Hypocreales</taxon>
        <taxon>Clavicipitaceae</taxon>
        <taxon>Ustilaginoidea</taxon>
    </lineage>
</organism>
<dbReference type="OrthoDB" id="1746530at2759"/>
<evidence type="ECO:0000256" key="5">
    <source>
        <dbReference type="ARBA" id="ARBA00023163"/>
    </source>
</evidence>
<dbReference type="SMART" id="SM00657">
    <property type="entry name" value="RPOL4c"/>
    <property type="match status" value="1"/>
</dbReference>
<dbReference type="KEGG" id="uvi:66061505"/>
<dbReference type="Pfam" id="PF03874">
    <property type="entry name" value="RNA_pol_Rpb4"/>
    <property type="match status" value="1"/>
</dbReference>
<feature type="domain" description="RNA polymerase Rpb4/RPC9 core" evidence="8">
    <location>
        <begin position="1"/>
        <end position="130"/>
    </location>
</feature>
<dbReference type="PANTHER" id="PTHR15561">
    <property type="entry name" value="CALCITONIN GENE-RELATED PEPTIDE-RECEPTOR COMPONENT PROTEIN"/>
    <property type="match status" value="1"/>
</dbReference>
<protein>
    <recommendedName>
        <fullName evidence="3">DNA-directed RNA polymerase III subunit RPC9</fullName>
    </recommendedName>
</protein>
<feature type="compositionally biased region" description="Basic and acidic residues" evidence="7">
    <location>
        <begin position="144"/>
        <end position="155"/>
    </location>
</feature>
<name>A0A8E5MDN5_USTVR</name>
<evidence type="ECO:0000256" key="2">
    <source>
        <dbReference type="ARBA" id="ARBA00006898"/>
    </source>
</evidence>
<evidence type="ECO:0000313" key="9">
    <source>
        <dbReference type="EMBL" id="QUC16486.1"/>
    </source>
</evidence>
<keyword evidence="5" id="KW-0804">Transcription</keyword>
<comment type="similarity">
    <text evidence="2">Belongs to the eukaryotic RPC9 RNA polymerase subunit family.</text>
</comment>
<evidence type="ECO:0000256" key="1">
    <source>
        <dbReference type="ARBA" id="ARBA00004123"/>
    </source>
</evidence>
<keyword evidence="10" id="KW-1185">Reference proteome</keyword>
<reference evidence="9" key="1">
    <citation type="submission" date="2020-03" db="EMBL/GenBank/DDBJ databases">
        <title>A mixture of massive structural variations and highly conserved coding sequences in Ustilaginoidea virens genome.</title>
        <authorList>
            <person name="Zhang K."/>
            <person name="Zhao Z."/>
            <person name="Zhang Z."/>
            <person name="Li Y."/>
            <person name="Hsiang T."/>
            <person name="Sun W."/>
        </authorList>
    </citation>
    <scope>NUCLEOTIDE SEQUENCE</scope>
    <source>
        <strain evidence="9">UV-8b</strain>
    </source>
</reference>
<dbReference type="Gene3D" id="1.20.1250.40">
    <property type="match status" value="1"/>
</dbReference>
<gene>
    <name evidence="9" type="ORF">UV8b_00727</name>
</gene>
<dbReference type="InterPro" id="IPR038846">
    <property type="entry name" value="RPC9"/>
</dbReference>
<dbReference type="InterPro" id="IPR010997">
    <property type="entry name" value="HRDC-like_sf"/>
</dbReference>
<dbReference type="Proteomes" id="UP000027002">
    <property type="component" value="Chromosome 1"/>
</dbReference>
<feature type="region of interest" description="Disordered" evidence="7">
    <location>
        <begin position="133"/>
        <end position="155"/>
    </location>
</feature>
<evidence type="ECO:0000256" key="3">
    <source>
        <dbReference type="ARBA" id="ARBA00016672"/>
    </source>
</evidence>
<keyword evidence="6" id="KW-0539">Nucleus</keyword>
<dbReference type="InterPro" id="IPR005574">
    <property type="entry name" value="Rpb4/RPC9"/>
</dbReference>